<proteinExistence type="predicted"/>
<dbReference type="InterPro" id="IPR011735">
    <property type="entry name" value="WlaTC/HtrL_glycosyltransf"/>
</dbReference>
<sequence length="267" mass="32108">MSFTFVTALYEIHREEHDNRSFSMYQEWFSKTLLIPFPLVIYTEEKNREMIERIRKDLPTRTIYTILDEVPFYYTTPTVQHIIEKTDFKYKIKHPNGLENKCYEYIPVITSKFKWMMSAIESNFFNTDMFFWIDAGLSRFMNFDISSNQYNNELIHLLHSNNQLYFQIGKENELMDILHNPSHIESYIGTNTNFIMAGFFGGNKDILYKLCQRSAELYISEFLEKLQVDNEQTLIGYVLPDYKDKLYLIKNNSHQNYMNYYFFCNSI</sequence>
<dbReference type="EMBL" id="MN739974">
    <property type="protein sequence ID" value="QHT80632.1"/>
    <property type="molecule type" value="Genomic_DNA"/>
</dbReference>
<reference evidence="1" key="1">
    <citation type="journal article" date="2020" name="Nature">
        <title>Giant virus diversity and host interactions through global metagenomics.</title>
        <authorList>
            <person name="Schulz F."/>
            <person name="Roux S."/>
            <person name="Paez-Espino D."/>
            <person name="Jungbluth S."/>
            <person name="Walsh D.A."/>
            <person name="Denef V.J."/>
            <person name="McMahon K.D."/>
            <person name="Konstantinidis K.T."/>
            <person name="Eloe-Fadrosh E.A."/>
            <person name="Kyrpides N.C."/>
            <person name="Woyke T."/>
        </authorList>
    </citation>
    <scope>NUCLEOTIDE SEQUENCE</scope>
    <source>
        <strain evidence="1">GVMAG-M-3300023184-121</strain>
    </source>
</reference>
<organism evidence="1">
    <name type="scientific">viral metagenome</name>
    <dbReference type="NCBI Taxonomy" id="1070528"/>
    <lineage>
        <taxon>unclassified sequences</taxon>
        <taxon>metagenomes</taxon>
        <taxon>organismal metagenomes</taxon>
    </lineage>
</organism>
<dbReference type="AlphaFoldDB" id="A0A6C0HJ58"/>
<accession>A0A6C0HJ58</accession>
<evidence type="ECO:0000313" key="1">
    <source>
        <dbReference type="EMBL" id="QHT80632.1"/>
    </source>
</evidence>
<dbReference type="Pfam" id="PF09612">
    <property type="entry name" value="HtrL_YibB"/>
    <property type="match status" value="1"/>
</dbReference>
<name>A0A6C0HJ58_9ZZZZ</name>
<protein>
    <submittedName>
        <fullName evidence="1">Uncharacterized protein</fullName>
    </submittedName>
</protein>